<gene>
    <name evidence="1" type="ORF">POM99_05055</name>
</gene>
<proteinExistence type="predicted"/>
<evidence type="ECO:0000313" key="1">
    <source>
        <dbReference type="EMBL" id="MDF8332563.1"/>
    </source>
</evidence>
<dbReference type="EMBL" id="JAROCY010000004">
    <property type="protein sequence ID" value="MDF8332563.1"/>
    <property type="molecule type" value="Genomic_DNA"/>
</dbReference>
<accession>A0ABT6CF64</accession>
<evidence type="ECO:0000313" key="2">
    <source>
        <dbReference type="Proteomes" id="UP001222770"/>
    </source>
</evidence>
<reference evidence="1 2" key="1">
    <citation type="submission" date="2023-03" db="EMBL/GenBank/DDBJ databases">
        <title>Novosphingobium cyanobacteriorum sp. nov., isolated from a eutrophic reservoir during the Microcystis bloom period.</title>
        <authorList>
            <person name="Kang M."/>
            <person name="Le V."/>
            <person name="Ko S.-R."/>
            <person name="Lee S.-A."/>
            <person name="Ahn C.-Y."/>
        </authorList>
    </citation>
    <scope>NUCLEOTIDE SEQUENCE [LARGE SCALE GENOMIC DNA]</scope>
    <source>
        <strain evidence="1 2">HBC54</strain>
    </source>
</reference>
<name>A0ABT6CF64_9SPHN</name>
<organism evidence="1 2">
    <name type="scientific">Novosphingobium cyanobacteriorum</name>
    <dbReference type="NCBI Taxonomy" id="3024215"/>
    <lineage>
        <taxon>Bacteria</taxon>
        <taxon>Pseudomonadati</taxon>
        <taxon>Pseudomonadota</taxon>
        <taxon>Alphaproteobacteria</taxon>
        <taxon>Sphingomonadales</taxon>
        <taxon>Sphingomonadaceae</taxon>
        <taxon>Novosphingobium</taxon>
    </lineage>
</organism>
<dbReference type="RefSeq" id="WP_277275773.1">
    <property type="nucleotide sequence ID" value="NZ_JAROCY010000004.1"/>
</dbReference>
<comment type="caution">
    <text evidence="1">The sequence shown here is derived from an EMBL/GenBank/DDBJ whole genome shotgun (WGS) entry which is preliminary data.</text>
</comment>
<protein>
    <submittedName>
        <fullName evidence="1">Uncharacterized protein</fullName>
    </submittedName>
</protein>
<dbReference type="Proteomes" id="UP001222770">
    <property type="component" value="Unassembled WGS sequence"/>
</dbReference>
<keyword evidence="2" id="KW-1185">Reference proteome</keyword>
<sequence length="296" mass="32986">MLDKTDAKRVAQPLAEREPGDIVHGSAVVPGGTTPMHVHPPKPLHGWKEFANEIFVIVVGVLIALGFEQVVEELHWRHKVHDGEERLKVELLTLSANLAEYVETAPCVEAQLGRIEAKTLAAGGHIDPVPLVRSPGLPETVVRMPMRVWSAQTWQTLQQDGTANHLTNDQQNNLNITYQQLDSIQRFNIASLEGWSRLRLAAYPVALSPELRADLLRDIWAQQVRTRAGSLIALQMLARIRRLEFAPSDAEINDRLRRLHTGTAQTVDYCKAGGLPLDDWRQRVAALPAAPSPRRP</sequence>